<proteinExistence type="predicted"/>
<dbReference type="Proteomes" id="UP000536179">
    <property type="component" value="Unassembled WGS sequence"/>
</dbReference>
<dbReference type="EMBL" id="JACHXU010000007">
    <property type="protein sequence ID" value="MBB3206722.1"/>
    <property type="molecule type" value="Genomic_DNA"/>
</dbReference>
<keyword evidence="2" id="KW-1185">Reference proteome</keyword>
<evidence type="ECO:0000313" key="1">
    <source>
        <dbReference type="EMBL" id="MBB3206722.1"/>
    </source>
</evidence>
<reference evidence="1 2" key="1">
    <citation type="submission" date="2020-08" db="EMBL/GenBank/DDBJ databases">
        <title>Genomic Encyclopedia of Type Strains, Phase III (KMG-III): the genomes of soil and plant-associated and newly described type strains.</title>
        <authorList>
            <person name="Whitman W."/>
        </authorList>
    </citation>
    <scope>NUCLEOTIDE SEQUENCE [LARGE SCALE GENOMIC DNA]</scope>
    <source>
        <strain evidence="1 2">CECT 8075</strain>
    </source>
</reference>
<accession>A0A7W5H4S9</accession>
<comment type="caution">
    <text evidence="1">The sequence shown here is derived from an EMBL/GenBank/DDBJ whole genome shotgun (WGS) entry which is preliminary data.</text>
</comment>
<sequence length="68" mass="7739">MFRRQTERQRSIFERGLSVSGYAFAMAWNGRLKDEGCEFLQGFTGKLSSGLIVRVFVLVASVVPRRIL</sequence>
<evidence type="ECO:0000313" key="2">
    <source>
        <dbReference type="Proteomes" id="UP000536179"/>
    </source>
</evidence>
<protein>
    <submittedName>
        <fullName evidence="1">Uncharacterized protein</fullName>
    </submittedName>
</protein>
<gene>
    <name evidence="1" type="ORF">FHS27_002534</name>
</gene>
<name>A0A7W5H4S9_9BACT</name>
<dbReference type="AlphaFoldDB" id="A0A7W5H4S9"/>
<organism evidence="1 2">
    <name type="scientific">Aporhodopirellula rubra</name>
    <dbReference type="NCBI Taxonomy" id="980271"/>
    <lineage>
        <taxon>Bacteria</taxon>
        <taxon>Pseudomonadati</taxon>
        <taxon>Planctomycetota</taxon>
        <taxon>Planctomycetia</taxon>
        <taxon>Pirellulales</taxon>
        <taxon>Pirellulaceae</taxon>
        <taxon>Aporhodopirellula</taxon>
    </lineage>
</organism>